<accession>D9ZE47</accession>
<organism evidence="2">
    <name type="scientific">uncultured organism</name>
    <dbReference type="NCBI Taxonomy" id="155900"/>
    <lineage>
        <taxon>unclassified sequences</taxon>
        <taxon>environmental samples</taxon>
    </lineage>
</organism>
<dbReference type="EMBL" id="GU942936">
    <property type="protein sequence ID" value="ADD61601.1"/>
    <property type="molecule type" value="Genomic_DNA"/>
</dbReference>
<feature type="compositionally biased region" description="Gly residues" evidence="1">
    <location>
        <begin position="537"/>
        <end position="547"/>
    </location>
</feature>
<name>D9ZE47_9ZZZZ</name>
<sequence>MFTARDKEIGYDESECETITLSDNASTSSLKSVKIDGNTITVSEQGTYIVSGTLSDGQIIIDGDKNEKIRLILDGVTINSNTGAPIYVKQTDKLFITLAESSKNVLTNNKKFTADGDNNVDAVIFSKDDITLNGNGSLEITTNCGHGIVSKDDLKITSGTYSITSSSHALDGKDSVRIASGTFTLNSDKDGIHSENADDTSLGFIYIAGGTFRITSDGDGMDASAHLTILDCNATIKSGGGASNAEKKQEEFGRMEDASSSTDSDTASAKGIKAGGNLTISGGTFSLDCADDAVHSNADISISNGNLTIATGDDGIHANSSLKISGGIINVTESYEGIEGLEITVSGGTISVVSSDDGFNAAGGNDSSGYGGGMPQDNFSADSDAKITILGGKITVDAKGDGLDSNGSLCVSGGETFVTGPSDNGNGALDYNGDAQITGGTIVAVGMSGMAQNFGSSSTQGSILSNTATNTSGEVVLKDSNGNVLVSFTPTREYNSVVVSTPDVKKGSTYTLTTGDSSTTIEMSDIIYGESTQGRAPNGGGQGGPNGRGQAPNGNMGGGFGNRP</sequence>
<protein>
    <recommendedName>
        <fullName evidence="3">Carbohydrate-binding domain-containing protein</fullName>
    </recommendedName>
</protein>
<proteinExistence type="predicted"/>
<evidence type="ECO:0000256" key="1">
    <source>
        <dbReference type="SAM" id="MobiDB-lite"/>
    </source>
</evidence>
<feature type="compositionally biased region" description="Basic and acidic residues" evidence="1">
    <location>
        <begin position="245"/>
        <end position="257"/>
    </location>
</feature>
<dbReference type="Pfam" id="PF14262">
    <property type="entry name" value="Cthe_2159"/>
    <property type="match status" value="1"/>
</dbReference>
<feature type="region of interest" description="Disordered" evidence="1">
    <location>
        <begin position="239"/>
        <end position="269"/>
    </location>
</feature>
<feature type="compositionally biased region" description="Gly residues" evidence="1">
    <location>
        <begin position="555"/>
        <end position="564"/>
    </location>
</feature>
<dbReference type="InterPro" id="IPR025584">
    <property type="entry name" value="Cthe_2159"/>
</dbReference>
<feature type="compositionally biased region" description="Low complexity" evidence="1">
    <location>
        <begin position="258"/>
        <end position="269"/>
    </location>
</feature>
<evidence type="ECO:0000313" key="2">
    <source>
        <dbReference type="EMBL" id="ADD61601.1"/>
    </source>
</evidence>
<dbReference type="AlphaFoldDB" id="D9ZE47"/>
<evidence type="ECO:0008006" key="3">
    <source>
        <dbReference type="Google" id="ProtNLM"/>
    </source>
</evidence>
<feature type="region of interest" description="Disordered" evidence="1">
    <location>
        <begin position="530"/>
        <end position="564"/>
    </location>
</feature>
<reference evidence="2" key="1">
    <citation type="journal article" date="2010" name="Genome Res.">
        <title>Functional metagenomics to mine the human gut microbiome for dietary fiber catabolic enzymes.</title>
        <authorList>
            <person name="Tasse L."/>
            <person name="Bercovici J."/>
            <person name="Pizzut-Serin S."/>
            <person name="Robe P."/>
            <person name="Tap J."/>
            <person name="Klopp C."/>
            <person name="Cantarel B.L."/>
            <person name="Coutinho P.M."/>
            <person name="Henrissat B."/>
            <person name="Leclerc M."/>
            <person name="Dore J."/>
            <person name="Monsan P."/>
            <person name="Remaud-Simeon M."/>
            <person name="Potocki-Veronese G."/>
        </authorList>
    </citation>
    <scope>NUCLEOTIDE SEQUENCE</scope>
</reference>